<keyword evidence="5 8" id="KW-1133">Transmembrane helix</keyword>
<keyword evidence="3 7" id="KW-0813">Transport</keyword>
<evidence type="ECO:0000256" key="1">
    <source>
        <dbReference type="ARBA" id="ARBA00004141"/>
    </source>
</evidence>
<dbReference type="PRINTS" id="PR00171">
    <property type="entry name" value="SUGRTRNSPORT"/>
</dbReference>
<evidence type="ECO:0000313" key="10">
    <source>
        <dbReference type="Proteomes" id="UP000694853"/>
    </source>
</evidence>
<feature type="transmembrane region" description="Helical" evidence="8">
    <location>
        <begin position="276"/>
        <end position="300"/>
    </location>
</feature>
<dbReference type="CDD" id="cd17360">
    <property type="entry name" value="MFS_HMIT_like"/>
    <property type="match status" value="1"/>
</dbReference>
<dbReference type="PANTHER" id="PTHR48020:SF46">
    <property type="entry name" value="SUGAR PORTER (SP) FAMILY MFS TRANSPORTER"/>
    <property type="match status" value="1"/>
</dbReference>
<feature type="transmembrane region" description="Helical" evidence="8">
    <location>
        <begin position="163"/>
        <end position="185"/>
    </location>
</feature>
<dbReference type="SUPFAM" id="SSF103473">
    <property type="entry name" value="MFS general substrate transporter"/>
    <property type="match status" value="1"/>
</dbReference>
<organism evidence="10 11">
    <name type="scientific">Abrus precatorius</name>
    <name type="common">Indian licorice</name>
    <name type="synonym">Glycine abrus</name>
    <dbReference type="NCBI Taxonomy" id="3816"/>
    <lineage>
        <taxon>Eukaryota</taxon>
        <taxon>Viridiplantae</taxon>
        <taxon>Streptophyta</taxon>
        <taxon>Embryophyta</taxon>
        <taxon>Tracheophyta</taxon>
        <taxon>Spermatophyta</taxon>
        <taxon>Magnoliopsida</taxon>
        <taxon>eudicotyledons</taxon>
        <taxon>Gunneridae</taxon>
        <taxon>Pentapetalae</taxon>
        <taxon>rosids</taxon>
        <taxon>fabids</taxon>
        <taxon>Fabales</taxon>
        <taxon>Fabaceae</taxon>
        <taxon>Papilionoideae</taxon>
        <taxon>50 kb inversion clade</taxon>
        <taxon>NPAAA clade</taxon>
        <taxon>indigoferoid/millettioid clade</taxon>
        <taxon>Abreae</taxon>
        <taxon>Abrus</taxon>
    </lineage>
</organism>
<comment type="subcellular location">
    <subcellularLocation>
        <location evidence="1">Membrane</location>
        <topology evidence="1">Multi-pass membrane protein</topology>
    </subcellularLocation>
</comment>
<dbReference type="AlphaFoldDB" id="A0A8B8M8I5"/>
<feature type="transmembrane region" description="Helical" evidence="8">
    <location>
        <begin position="191"/>
        <end position="213"/>
    </location>
</feature>
<reference evidence="10" key="1">
    <citation type="journal article" date="2019" name="Toxins">
        <title>Detection of Abrin-Like and Prepropulchellin-Like Toxin Genes and Transcripts Using Whole Genome Sequencing and Full-Length Transcript Sequencing of Abrus precatorius.</title>
        <authorList>
            <person name="Hovde B.T."/>
            <person name="Daligault H.E."/>
            <person name="Hanschen E.R."/>
            <person name="Kunde Y.A."/>
            <person name="Johnson M.B."/>
            <person name="Starkenburg S.R."/>
            <person name="Johnson S.L."/>
        </authorList>
    </citation>
    <scope>NUCLEOTIDE SEQUENCE [LARGE SCALE GENOMIC DNA]</scope>
</reference>
<protein>
    <submittedName>
        <fullName evidence="11">Inositol transporter 1-like</fullName>
    </submittedName>
</protein>
<feature type="transmembrane region" description="Helical" evidence="8">
    <location>
        <begin position="447"/>
        <end position="465"/>
    </location>
</feature>
<feature type="transmembrane region" description="Helical" evidence="8">
    <location>
        <begin position="107"/>
        <end position="124"/>
    </location>
</feature>
<feature type="transmembrane region" description="Helical" evidence="8">
    <location>
        <begin position="421"/>
        <end position="441"/>
    </location>
</feature>
<reference evidence="11" key="2">
    <citation type="submission" date="2025-08" db="UniProtKB">
        <authorList>
            <consortium name="RefSeq"/>
        </authorList>
    </citation>
    <scope>IDENTIFICATION</scope>
    <source>
        <tissue evidence="11">Young leaves</tissue>
    </source>
</reference>
<evidence type="ECO:0000256" key="3">
    <source>
        <dbReference type="ARBA" id="ARBA00022448"/>
    </source>
</evidence>
<feature type="transmembrane region" description="Helical" evidence="8">
    <location>
        <begin position="73"/>
        <end position="95"/>
    </location>
</feature>
<dbReference type="InterPro" id="IPR036259">
    <property type="entry name" value="MFS_trans_sf"/>
</dbReference>
<keyword evidence="10" id="KW-1185">Reference proteome</keyword>
<dbReference type="RefSeq" id="XP_027364840.1">
    <property type="nucleotide sequence ID" value="XM_027509039.1"/>
</dbReference>
<dbReference type="PROSITE" id="PS00217">
    <property type="entry name" value="SUGAR_TRANSPORT_2"/>
    <property type="match status" value="1"/>
</dbReference>
<dbReference type="GeneID" id="113871946"/>
<feature type="transmembrane region" description="Helical" evidence="8">
    <location>
        <begin position="130"/>
        <end position="151"/>
    </location>
</feature>
<dbReference type="InterPro" id="IPR003663">
    <property type="entry name" value="Sugar/inositol_transpt"/>
</dbReference>
<evidence type="ECO:0000256" key="5">
    <source>
        <dbReference type="ARBA" id="ARBA00022989"/>
    </source>
</evidence>
<name>A0A8B8M8I5_ABRPR</name>
<keyword evidence="4 8" id="KW-0812">Transmembrane</keyword>
<sequence length="499" mass="53625">MVAEMGMSMKAGSSGYLEMHPERRIAMFQNPYIVGITFAAGIGGLLFGYDTGVVSGALLYIKEDFELVKNSSLFQELIVGMALVGAIFGAAAGGVVNDCLGRKSATIIADILFTVGSIVMAAAPNPYVIIVGRLLVGLGVGAASVTAPVYIAEVSPSEIRGGLVSANTLMVTAGQFLSFLINYGLTRVPGTWRWMLGVAGLPAVIQFILMIFLPESPRWLYLKNKKEEAVRVLSKIHSSPRLEDEIDILEELVKQESENKVKVKYSDVFRKKEIRVAFICGAGLQLFQQFAGISIIMYYSPTIIQMAGFKSNQSALFLSLIVSGMNAAGTILGIYLIDAVGRKILTLGSLSGVVAALVILSTSCYLMGHGNSNPTLGWIAIMGLALYIIFFAPGMGPVPWTVNSEIYPEEYRGMCGGMSATVNWICSVIMSTSFLSVVDAIGLGESFMVLLAISVVAIVFVILFMPETKGLTFEEVALIWKEKAYGKDRNDDSLANNAV</sequence>
<evidence type="ECO:0000256" key="6">
    <source>
        <dbReference type="ARBA" id="ARBA00023136"/>
    </source>
</evidence>
<keyword evidence="6 8" id="KW-0472">Membrane</keyword>
<dbReference type="GO" id="GO:0015791">
    <property type="term" value="P:polyol transmembrane transport"/>
    <property type="evidence" value="ECO:0007669"/>
    <property type="project" value="UniProtKB-ARBA"/>
</dbReference>
<dbReference type="Proteomes" id="UP000694853">
    <property type="component" value="Unplaced"/>
</dbReference>
<dbReference type="PROSITE" id="PS50850">
    <property type="entry name" value="MFS"/>
    <property type="match status" value="1"/>
</dbReference>
<dbReference type="FunFam" id="1.20.1250.20:FF:000073">
    <property type="entry name" value="MFS myo-inositol transporter, putative"/>
    <property type="match status" value="1"/>
</dbReference>
<feature type="transmembrane region" description="Helical" evidence="8">
    <location>
        <begin position="315"/>
        <end position="337"/>
    </location>
</feature>
<dbReference type="InterPro" id="IPR005828">
    <property type="entry name" value="MFS_sugar_transport-like"/>
</dbReference>
<dbReference type="InterPro" id="IPR005829">
    <property type="entry name" value="Sugar_transporter_CS"/>
</dbReference>
<evidence type="ECO:0000313" key="11">
    <source>
        <dbReference type="RefSeq" id="XP_027364840.1"/>
    </source>
</evidence>
<feature type="transmembrane region" description="Helical" evidence="8">
    <location>
        <begin position="32"/>
        <end position="61"/>
    </location>
</feature>
<comment type="similarity">
    <text evidence="2 7">Belongs to the major facilitator superfamily. Sugar transporter (TC 2.A.1.1) family.</text>
</comment>
<gene>
    <name evidence="11" type="primary">LOC113871946</name>
</gene>
<dbReference type="OrthoDB" id="1396207at2759"/>
<feature type="transmembrane region" description="Helical" evidence="8">
    <location>
        <begin position="344"/>
        <end position="368"/>
    </location>
</feature>
<dbReference type="KEGG" id="aprc:113871946"/>
<dbReference type="Gene3D" id="1.20.1250.20">
    <property type="entry name" value="MFS general substrate transporter like domains"/>
    <property type="match status" value="1"/>
</dbReference>
<accession>A0A8B8M8I5</accession>
<evidence type="ECO:0000259" key="9">
    <source>
        <dbReference type="PROSITE" id="PS50850"/>
    </source>
</evidence>
<dbReference type="GO" id="GO:0016020">
    <property type="term" value="C:membrane"/>
    <property type="evidence" value="ECO:0007669"/>
    <property type="project" value="UniProtKB-SubCell"/>
</dbReference>
<evidence type="ECO:0000256" key="2">
    <source>
        <dbReference type="ARBA" id="ARBA00010992"/>
    </source>
</evidence>
<proteinExistence type="inferred from homology"/>
<dbReference type="NCBIfam" id="TIGR00879">
    <property type="entry name" value="SP"/>
    <property type="match status" value="1"/>
</dbReference>
<evidence type="ECO:0000256" key="8">
    <source>
        <dbReference type="SAM" id="Phobius"/>
    </source>
</evidence>
<dbReference type="Pfam" id="PF00083">
    <property type="entry name" value="Sugar_tr"/>
    <property type="match status" value="1"/>
</dbReference>
<feature type="transmembrane region" description="Helical" evidence="8">
    <location>
        <begin position="380"/>
        <end position="400"/>
    </location>
</feature>
<dbReference type="InterPro" id="IPR020846">
    <property type="entry name" value="MFS_dom"/>
</dbReference>
<evidence type="ECO:0000256" key="4">
    <source>
        <dbReference type="ARBA" id="ARBA00022692"/>
    </source>
</evidence>
<evidence type="ECO:0000256" key="7">
    <source>
        <dbReference type="RuleBase" id="RU003346"/>
    </source>
</evidence>
<dbReference type="InterPro" id="IPR050814">
    <property type="entry name" value="Myo-inositol_Transporter"/>
</dbReference>
<dbReference type="GO" id="GO:0015798">
    <property type="term" value="P:myo-inositol transport"/>
    <property type="evidence" value="ECO:0007669"/>
    <property type="project" value="UniProtKB-ARBA"/>
</dbReference>
<dbReference type="PANTHER" id="PTHR48020">
    <property type="entry name" value="PROTON MYO-INOSITOL COTRANSPORTER"/>
    <property type="match status" value="1"/>
</dbReference>
<feature type="domain" description="Major facilitator superfamily (MFS) profile" evidence="9">
    <location>
        <begin position="36"/>
        <end position="469"/>
    </location>
</feature>
<dbReference type="GO" id="GO:0022857">
    <property type="term" value="F:transmembrane transporter activity"/>
    <property type="evidence" value="ECO:0007669"/>
    <property type="project" value="InterPro"/>
</dbReference>
<dbReference type="PROSITE" id="PS00216">
    <property type="entry name" value="SUGAR_TRANSPORT_1"/>
    <property type="match status" value="1"/>
</dbReference>